<accession>A0ABS4DTN2</accession>
<reference evidence="2 3" key="1">
    <citation type="submission" date="2021-03" db="EMBL/GenBank/DDBJ databases">
        <title>Genomic Encyclopedia of Type Strains, Phase IV (KMG-IV): sequencing the most valuable type-strain genomes for metagenomic binning, comparative biology and taxonomic classification.</title>
        <authorList>
            <person name="Goeker M."/>
        </authorList>
    </citation>
    <scope>NUCLEOTIDE SEQUENCE [LARGE SCALE GENOMIC DNA]</scope>
    <source>
        <strain evidence="2 3">DSM 21600</strain>
    </source>
</reference>
<dbReference type="EMBL" id="JAGGJU010000001">
    <property type="protein sequence ID" value="MBP1849039.1"/>
    <property type="molecule type" value="Genomic_DNA"/>
</dbReference>
<dbReference type="PIRSF" id="PIRSF021308">
    <property type="entry name" value="UCP021308"/>
    <property type="match status" value="1"/>
</dbReference>
<evidence type="ECO:0000259" key="1">
    <source>
        <dbReference type="Pfam" id="PF08818"/>
    </source>
</evidence>
<organism evidence="2 3">
    <name type="scientific">Rhizobium halophytocola</name>
    <dbReference type="NCBI Taxonomy" id="735519"/>
    <lineage>
        <taxon>Bacteria</taxon>
        <taxon>Pseudomonadati</taxon>
        <taxon>Pseudomonadota</taxon>
        <taxon>Alphaproteobacteria</taxon>
        <taxon>Hyphomicrobiales</taxon>
        <taxon>Rhizobiaceae</taxon>
        <taxon>Rhizobium/Agrobacterium group</taxon>
        <taxon>Rhizobium</taxon>
    </lineage>
</organism>
<dbReference type="RefSeq" id="WP_209941833.1">
    <property type="nucleotide sequence ID" value="NZ_JAGGJU010000001.1"/>
</dbReference>
<name>A0ABS4DTN2_9HYPH</name>
<evidence type="ECO:0000313" key="3">
    <source>
        <dbReference type="Proteomes" id="UP000759443"/>
    </source>
</evidence>
<dbReference type="SUPFAM" id="SSF159888">
    <property type="entry name" value="YdhG-like"/>
    <property type="match status" value="1"/>
</dbReference>
<sequence>MTRDDPRIEAYFSKSGRWQSELQALRSLLSETPLVEDFKWRSPCYTFDGANVATIWAMKEACGLSFFKGVLLKDPAGILTAPGDNSRSVRLFRFSSLEQLAPHRDTLKGYVLEAIGLEKAGAKVTFEKDDLAYPAELVDRLDADTALREAFEALTPGRRRGYLLHFTEPKQPATRTARIDRHADRILAGKGMHDR</sequence>
<evidence type="ECO:0000313" key="2">
    <source>
        <dbReference type="EMBL" id="MBP1849039.1"/>
    </source>
</evidence>
<dbReference type="Gene3D" id="3.90.1150.200">
    <property type="match status" value="1"/>
</dbReference>
<dbReference type="InterPro" id="IPR014922">
    <property type="entry name" value="YdhG-like"/>
</dbReference>
<feature type="domain" description="YdhG-like" evidence="1">
    <location>
        <begin position="18"/>
        <end position="115"/>
    </location>
</feature>
<protein>
    <submittedName>
        <fullName evidence="2">Uncharacterized protein YdeI (YjbR/CyaY-like superfamily)</fullName>
    </submittedName>
</protein>
<proteinExistence type="predicted"/>
<dbReference type="Pfam" id="PF13376">
    <property type="entry name" value="OmdA"/>
    <property type="match status" value="1"/>
</dbReference>
<comment type="caution">
    <text evidence="2">The sequence shown here is derived from an EMBL/GenBank/DDBJ whole genome shotgun (WGS) entry which is preliminary data.</text>
</comment>
<gene>
    <name evidence="2" type="ORF">J2Z17_000456</name>
</gene>
<keyword evidence="3" id="KW-1185">Reference proteome</keyword>
<dbReference type="Pfam" id="PF08818">
    <property type="entry name" value="DUF1801"/>
    <property type="match status" value="1"/>
</dbReference>
<dbReference type="InterPro" id="IPR016786">
    <property type="entry name" value="YdeI_bac"/>
</dbReference>
<dbReference type="Proteomes" id="UP000759443">
    <property type="component" value="Unassembled WGS sequence"/>
</dbReference>